<accession>A0A2H1EIW1</accession>
<organism evidence="1 2">
    <name type="scientific">Nitrosotalea sinensis</name>
    <dbReference type="NCBI Taxonomy" id="1499975"/>
    <lineage>
        <taxon>Archaea</taxon>
        <taxon>Nitrososphaerota</taxon>
        <taxon>Nitrososphaeria</taxon>
        <taxon>Nitrosotaleales</taxon>
        <taxon>Nitrosotaleaceae</taxon>
        <taxon>Nitrosotalea</taxon>
    </lineage>
</organism>
<reference evidence="2" key="1">
    <citation type="submission" date="2016-12" db="EMBL/GenBank/DDBJ databases">
        <authorList>
            <person name="Herbold C."/>
        </authorList>
    </citation>
    <scope>NUCLEOTIDE SEQUENCE [LARGE SCALE GENOMIC DNA]</scope>
</reference>
<dbReference type="AlphaFoldDB" id="A0A2H1EIW1"/>
<dbReference type="OrthoDB" id="10281at2157"/>
<dbReference type="Proteomes" id="UP000232412">
    <property type="component" value="Unassembled WGS sequence"/>
</dbReference>
<evidence type="ECO:0000313" key="2">
    <source>
        <dbReference type="Proteomes" id="UP000232412"/>
    </source>
</evidence>
<name>A0A2H1EIW1_9ARCH</name>
<dbReference type="RefSeq" id="WP_101010549.1">
    <property type="nucleotide sequence ID" value="NZ_FRFC01000004.1"/>
</dbReference>
<proteinExistence type="predicted"/>
<dbReference type="EMBL" id="FRFC01000004">
    <property type="protein sequence ID" value="SHO47000.1"/>
    <property type="molecule type" value="Genomic_DNA"/>
</dbReference>
<gene>
    <name evidence="1" type="ORF">NSIN_30316</name>
</gene>
<evidence type="ECO:0000313" key="1">
    <source>
        <dbReference type="EMBL" id="SHO47000.1"/>
    </source>
</evidence>
<keyword evidence="2" id="KW-1185">Reference proteome</keyword>
<sequence length="77" mass="8888">MHKTKAHGPEMKKELDILISKISALEAASTDREKQSLMGILKILAENQKHFVEEFEHLKKALDLLTIQVFKMDQSRQ</sequence>
<protein>
    <submittedName>
        <fullName evidence="1">Uncharacterized protein</fullName>
    </submittedName>
</protein>